<dbReference type="OrthoDB" id="4167046at2"/>
<dbReference type="SUPFAM" id="SSF103481">
    <property type="entry name" value="Multidrug resistance efflux transporter EmrE"/>
    <property type="match status" value="2"/>
</dbReference>
<evidence type="ECO:0000256" key="1">
    <source>
        <dbReference type="ARBA" id="ARBA00004141"/>
    </source>
</evidence>
<accession>A0A2R4CDR4</accession>
<evidence type="ECO:0000259" key="7">
    <source>
        <dbReference type="Pfam" id="PF00892"/>
    </source>
</evidence>
<name>A0A2R4CDR4_9BURK</name>
<dbReference type="GO" id="GO:0016020">
    <property type="term" value="C:membrane"/>
    <property type="evidence" value="ECO:0007669"/>
    <property type="project" value="UniProtKB-SubCell"/>
</dbReference>
<sequence>MNTRLTPHTVFLLTLPPLLWAGNAIAGRLVHDLVPPILLNLLRWILALLILAPLAGPVFRRDSGLWPHWRRYALLGLLGVGLYNALQYLALQSSTPINVTLVAAGMPVWMMLTGWLFFGVAVSRRQVIGAILSIAGVLLVLARGDLQHLLALRLVAGDLFMILATIAWSLYSWLLTRTHEPASLRADWAGFLLAQVGFGVVWSGLFAAGEWVLSAAVVHWTPTLFAVLAYVAIGPAVVAFRCWGEGVRRAGPAIAAFFSNLTPLFAAVLSSAFLGELPHLYHGLAFLLIVGGIIVSSRRPA</sequence>
<feature type="transmembrane region" description="Helical" evidence="6">
    <location>
        <begin position="127"/>
        <end position="144"/>
    </location>
</feature>
<keyword evidence="3 6" id="KW-0812">Transmembrane</keyword>
<feature type="domain" description="EamA" evidence="7">
    <location>
        <begin position="156"/>
        <end position="297"/>
    </location>
</feature>
<gene>
    <name evidence="8" type="ORF">C9I28_19725</name>
</gene>
<feature type="domain" description="EamA" evidence="7">
    <location>
        <begin position="10"/>
        <end position="141"/>
    </location>
</feature>
<dbReference type="EMBL" id="CP028324">
    <property type="protein sequence ID" value="AVR97610.1"/>
    <property type="molecule type" value="Genomic_DNA"/>
</dbReference>
<keyword evidence="4 6" id="KW-1133">Transmembrane helix</keyword>
<dbReference type="Pfam" id="PF00892">
    <property type="entry name" value="EamA"/>
    <property type="match status" value="2"/>
</dbReference>
<feature type="transmembrane region" description="Helical" evidence="6">
    <location>
        <begin position="220"/>
        <end position="240"/>
    </location>
</feature>
<evidence type="ECO:0000256" key="3">
    <source>
        <dbReference type="ARBA" id="ARBA00022692"/>
    </source>
</evidence>
<protein>
    <submittedName>
        <fullName evidence="8">EamA family transporter</fullName>
    </submittedName>
</protein>
<dbReference type="Proteomes" id="UP000240505">
    <property type="component" value="Chromosome"/>
</dbReference>
<dbReference type="PANTHER" id="PTHR32322">
    <property type="entry name" value="INNER MEMBRANE TRANSPORTER"/>
    <property type="match status" value="1"/>
</dbReference>
<dbReference type="RefSeq" id="WP_107142953.1">
    <property type="nucleotide sequence ID" value="NZ_CP028324.1"/>
</dbReference>
<dbReference type="InterPro" id="IPR037185">
    <property type="entry name" value="EmrE-like"/>
</dbReference>
<dbReference type="KEGG" id="masz:C9I28_19725"/>
<evidence type="ECO:0000313" key="9">
    <source>
        <dbReference type="Proteomes" id="UP000240505"/>
    </source>
</evidence>
<keyword evidence="9" id="KW-1185">Reference proteome</keyword>
<feature type="transmembrane region" description="Helical" evidence="6">
    <location>
        <begin position="42"/>
        <end position="60"/>
    </location>
</feature>
<feature type="transmembrane region" description="Helical" evidence="6">
    <location>
        <begin position="252"/>
        <end position="274"/>
    </location>
</feature>
<dbReference type="AlphaFoldDB" id="A0A2R4CDR4"/>
<dbReference type="InterPro" id="IPR000620">
    <property type="entry name" value="EamA_dom"/>
</dbReference>
<dbReference type="PANTHER" id="PTHR32322:SF2">
    <property type="entry name" value="EAMA DOMAIN-CONTAINING PROTEIN"/>
    <property type="match status" value="1"/>
</dbReference>
<comment type="similarity">
    <text evidence="2">Belongs to the EamA transporter family.</text>
</comment>
<dbReference type="InterPro" id="IPR050638">
    <property type="entry name" value="AA-Vitamin_Transporters"/>
</dbReference>
<feature type="transmembrane region" description="Helical" evidence="6">
    <location>
        <begin position="72"/>
        <end position="91"/>
    </location>
</feature>
<keyword evidence="5 6" id="KW-0472">Membrane</keyword>
<evidence type="ECO:0000256" key="5">
    <source>
        <dbReference type="ARBA" id="ARBA00023136"/>
    </source>
</evidence>
<feature type="transmembrane region" description="Helical" evidence="6">
    <location>
        <begin position="188"/>
        <end position="208"/>
    </location>
</feature>
<evidence type="ECO:0000256" key="4">
    <source>
        <dbReference type="ARBA" id="ARBA00022989"/>
    </source>
</evidence>
<organism evidence="8 9">
    <name type="scientific">Pseudoduganella armeniaca</name>
    <dbReference type="NCBI Taxonomy" id="2072590"/>
    <lineage>
        <taxon>Bacteria</taxon>
        <taxon>Pseudomonadati</taxon>
        <taxon>Pseudomonadota</taxon>
        <taxon>Betaproteobacteria</taxon>
        <taxon>Burkholderiales</taxon>
        <taxon>Oxalobacteraceae</taxon>
        <taxon>Telluria group</taxon>
        <taxon>Pseudoduganella</taxon>
    </lineage>
</organism>
<evidence type="ECO:0000256" key="6">
    <source>
        <dbReference type="SAM" id="Phobius"/>
    </source>
</evidence>
<evidence type="ECO:0000256" key="2">
    <source>
        <dbReference type="ARBA" id="ARBA00007362"/>
    </source>
</evidence>
<feature type="transmembrane region" description="Helical" evidence="6">
    <location>
        <begin position="97"/>
        <end position="120"/>
    </location>
</feature>
<proteinExistence type="inferred from homology"/>
<evidence type="ECO:0000313" key="8">
    <source>
        <dbReference type="EMBL" id="AVR97610.1"/>
    </source>
</evidence>
<feature type="transmembrane region" description="Helical" evidence="6">
    <location>
        <begin position="150"/>
        <end position="176"/>
    </location>
</feature>
<reference evidence="8 9" key="1">
    <citation type="submission" date="2018-03" db="EMBL/GenBank/DDBJ databases">
        <title>Massilia armeniaca sp. nov., isolated from desert soil.</title>
        <authorList>
            <person name="Huang H."/>
            <person name="Ren M."/>
        </authorList>
    </citation>
    <scope>NUCLEOTIDE SEQUENCE [LARGE SCALE GENOMIC DNA]</scope>
    <source>
        <strain evidence="8 9">ZMN-3</strain>
    </source>
</reference>
<comment type="subcellular location">
    <subcellularLocation>
        <location evidence="1">Membrane</location>
        <topology evidence="1">Multi-pass membrane protein</topology>
    </subcellularLocation>
</comment>
<feature type="transmembrane region" description="Helical" evidence="6">
    <location>
        <begin position="280"/>
        <end position="297"/>
    </location>
</feature>
<dbReference type="Gene3D" id="1.10.3730.20">
    <property type="match status" value="1"/>
</dbReference>